<evidence type="ECO:0000313" key="2">
    <source>
        <dbReference type="Proteomes" id="UP001589609"/>
    </source>
</evidence>
<proteinExistence type="predicted"/>
<dbReference type="RefSeq" id="WP_379951808.1">
    <property type="nucleotide sequence ID" value="NZ_JBHMAF010000196.1"/>
</dbReference>
<evidence type="ECO:0000313" key="1">
    <source>
        <dbReference type="EMBL" id="MFB9761665.1"/>
    </source>
</evidence>
<reference evidence="1 2" key="1">
    <citation type="submission" date="2024-09" db="EMBL/GenBank/DDBJ databases">
        <authorList>
            <person name="Sun Q."/>
            <person name="Mori K."/>
        </authorList>
    </citation>
    <scope>NUCLEOTIDE SEQUENCE [LARGE SCALE GENOMIC DNA]</scope>
    <source>
        <strain evidence="1 2">JCM 11201</strain>
    </source>
</reference>
<sequence length="48" mass="5417">MISFLALFGNEANIMHAALCDDVPHRCWFNGDIYPSMPCNGDDLREDT</sequence>
<accession>A0ABV5WM67</accession>
<dbReference type="EMBL" id="JBHMAF010000196">
    <property type="protein sequence ID" value="MFB9761665.1"/>
    <property type="molecule type" value="Genomic_DNA"/>
</dbReference>
<comment type="caution">
    <text evidence="1">The sequence shown here is derived from an EMBL/GenBank/DDBJ whole genome shotgun (WGS) entry which is preliminary data.</text>
</comment>
<organism evidence="1 2">
    <name type="scientific">Ectobacillus funiculus</name>
    <dbReference type="NCBI Taxonomy" id="137993"/>
    <lineage>
        <taxon>Bacteria</taxon>
        <taxon>Bacillati</taxon>
        <taxon>Bacillota</taxon>
        <taxon>Bacilli</taxon>
        <taxon>Bacillales</taxon>
        <taxon>Bacillaceae</taxon>
        <taxon>Ectobacillus</taxon>
    </lineage>
</organism>
<gene>
    <name evidence="1" type="ORF">ACFFMS_25855</name>
</gene>
<protein>
    <submittedName>
        <fullName evidence="1">Uncharacterized protein</fullName>
    </submittedName>
</protein>
<keyword evidence="2" id="KW-1185">Reference proteome</keyword>
<dbReference type="Proteomes" id="UP001589609">
    <property type="component" value="Unassembled WGS sequence"/>
</dbReference>
<name>A0ABV5WM67_9BACI</name>